<organism evidence="2 3">
    <name type="scientific">Acetobacter garciniae</name>
    <dbReference type="NCBI Taxonomy" id="2817435"/>
    <lineage>
        <taxon>Bacteria</taxon>
        <taxon>Pseudomonadati</taxon>
        <taxon>Pseudomonadota</taxon>
        <taxon>Alphaproteobacteria</taxon>
        <taxon>Acetobacterales</taxon>
        <taxon>Acetobacteraceae</taxon>
        <taxon>Acetobacter</taxon>
    </lineage>
</organism>
<keyword evidence="1" id="KW-0812">Transmembrane</keyword>
<dbReference type="EMBL" id="JAFVMH010000019">
    <property type="protein sequence ID" value="MBO1326785.1"/>
    <property type="molecule type" value="Genomic_DNA"/>
</dbReference>
<evidence type="ECO:0000256" key="1">
    <source>
        <dbReference type="SAM" id="Phobius"/>
    </source>
</evidence>
<reference evidence="2" key="1">
    <citation type="submission" date="2021-03" db="EMBL/GenBank/DDBJ databases">
        <title>The complete genome sequence of Acetobacter sp. TBRC 12339.</title>
        <authorList>
            <person name="Charoenyingcharoen P."/>
            <person name="Yukphan P."/>
        </authorList>
    </citation>
    <scope>NUCLEOTIDE SEQUENCE</scope>
    <source>
        <strain evidence="2">TBRC 12339</strain>
    </source>
</reference>
<dbReference type="RefSeq" id="WP_207847648.1">
    <property type="nucleotide sequence ID" value="NZ_JAFVMH010000019.1"/>
</dbReference>
<feature type="transmembrane region" description="Helical" evidence="1">
    <location>
        <begin position="171"/>
        <end position="189"/>
    </location>
</feature>
<evidence type="ECO:0000313" key="2">
    <source>
        <dbReference type="EMBL" id="MBO1326785.1"/>
    </source>
</evidence>
<keyword evidence="1" id="KW-0472">Membrane</keyword>
<protein>
    <recommendedName>
        <fullName evidence="4">DUF559 domain-containing protein</fullName>
    </recommendedName>
</protein>
<evidence type="ECO:0000313" key="3">
    <source>
        <dbReference type="Proteomes" id="UP000664073"/>
    </source>
</evidence>
<dbReference type="AlphaFoldDB" id="A0A939KPE4"/>
<gene>
    <name evidence="2" type="ORF">J2D77_16725</name>
</gene>
<sequence length="208" mass="24230">MKHPQNFEVLFAEQVLSQVSGLDPEDVKPQFPFRDRENRQRRIDFMIDNSQKGLSLAIEVDGYTKNRGMSSMEHDDALMRQNSLIANLDCKLLRFSNQQWRYYPDKVIEEIHELIKMQMQKFNEKIEEKKSREESKINIENMASSIGIIKTKIEASGSKEVKYNYSGNHKYVLFALFGLLISTSFYFILSSKSSRPDIARARPRYSGS</sequence>
<proteinExistence type="predicted"/>
<comment type="caution">
    <text evidence="2">The sequence shown here is derived from an EMBL/GenBank/DDBJ whole genome shotgun (WGS) entry which is preliminary data.</text>
</comment>
<accession>A0A939KPE4</accession>
<dbReference type="Proteomes" id="UP000664073">
    <property type="component" value="Unassembled WGS sequence"/>
</dbReference>
<keyword evidence="3" id="KW-1185">Reference proteome</keyword>
<evidence type="ECO:0008006" key="4">
    <source>
        <dbReference type="Google" id="ProtNLM"/>
    </source>
</evidence>
<keyword evidence="1" id="KW-1133">Transmembrane helix</keyword>
<name>A0A939KPE4_9PROT</name>